<dbReference type="Gene3D" id="3.30.70.20">
    <property type="match status" value="1"/>
</dbReference>
<evidence type="ECO:0000256" key="2">
    <source>
        <dbReference type="ARBA" id="ARBA00023004"/>
    </source>
</evidence>
<dbReference type="InterPro" id="IPR017896">
    <property type="entry name" value="4Fe4S_Fe-S-bd"/>
</dbReference>
<accession>A0A926E830</accession>
<dbReference type="EMBL" id="JACRTA010000001">
    <property type="protein sequence ID" value="MBC8567469.1"/>
    <property type="molecule type" value="Genomic_DNA"/>
</dbReference>
<gene>
    <name evidence="5" type="ORF">H8692_01680</name>
</gene>
<feature type="domain" description="4Fe-4S ferredoxin-type" evidence="4">
    <location>
        <begin position="38"/>
        <end position="68"/>
    </location>
</feature>
<dbReference type="AlphaFoldDB" id="A0A926E830"/>
<dbReference type="Pfam" id="PF12838">
    <property type="entry name" value="Fer4_7"/>
    <property type="match status" value="1"/>
</dbReference>
<keyword evidence="1" id="KW-0479">Metal-binding</keyword>
<evidence type="ECO:0000313" key="5">
    <source>
        <dbReference type="EMBL" id="MBC8567469.1"/>
    </source>
</evidence>
<protein>
    <submittedName>
        <fullName evidence="5">4Fe-4S dicluster domain-containing protein</fullName>
    </submittedName>
</protein>
<dbReference type="RefSeq" id="WP_177269512.1">
    <property type="nucleotide sequence ID" value="NZ_JACRTA010000001.1"/>
</dbReference>
<reference evidence="5" key="1">
    <citation type="submission" date="2020-08" db="EMBL/GenBank/DDBJ databases">
        <title>Genome public.</title>
        <authorList>
            <person name="Liu C."/>
            <person name="Sun Q."/>
        </authorList>
    </citation>
    <scope>NUCLEOTIDE SEQUENCE</scope>
    <source>
        <strain evidence="5">NSJ-24</strain>
    </source>
</reference>
<evidence type="ECO:0000313" key="6">
    <source>
        <dbReference type="Proteomes" id="UP000610862"/>
    </source>
</evidence>
<dbReference type="InterPro" id="IPR052977">
    <property type="entry name" value="Polyferredoxin-like_ET"/>
</dbReference>
<proteinExistence type="predicted"/>
<feature type="domain" description="4Fe-4S ferredoxin-type" evidence="4">
    <location>
        <begin position="2"/>
        <end position="31"/>
    </location>
</feature>
<comment type="caution">
    <text evidence="5">The sequence shown here is derived from an EMBL/GenBank/DDBJ whole genome shotgun (WGS) entry which is preliminary data.</text>
</comment>
<dbReference type="GO" id="GO:0046872">
    <property type="term" value="F:metal ion binding"/>
    <property type="evidence" value="ECO:0007669"/>
    <property type="project" value="UniProtKB-KW"/>
</dbReference>
<keyword evidence="2" id="KW-0408">Iron</keyword>
<dbReference type="GO" id="GO:0051536">
    <property type="term" value="F:iron-sulfur cluster binding"/>
    <property type="evidence" value="ECO:0007669"/>
    <property type="project" value="UniProtKB-KW"/>
</dbReference>
<dbReference type="PANTHER" id="PTHR43193:SF2">
    <property type="entry name" value="POLYFERREDOXIN PROTEIN FWDF"/>
    <property type="match status" value="1"/>
</dbReference>
<evidence type="ECO:0000256" key="3">
    <source>
        <dbReference type="ARBA" id="ARBA00023014"/>
    </source>
</evidence>
<evidence type="ECO:0000256" key="1">
    <source>
        <dbReference type="ARBA" id="ARBA00022723"/>
    </source>
</evidence>
<sequence length="68" mass="7411">MVSITVDKACCKGCNICLAVCPKKVLVKSKKRNNYGTTMPNISKIEECVVCRMCEKLCPDGAINVEGE</sequence>
<dbReference type="PANTHER" id="PTHR43193">
    <property type="match status" value="1"/>
</dbReference>
<evidence type="ECO:0000259" key="4">
    <source>
        <dbReference type="PROSITE" id="PS51379"/>
    </source>
</evidence>
<keyword evidence="6" id="KW-1185">Reference proteome</keyword>
<dbReference type="SUPFAM" id="SSF54862">
    <property type="entry name" value="4Fe-4S ferredoxins"/>
    <property type="match status" value="1"/>
</dbReference>
<keyword evidence="3" id="KW-0411">Iron-sulfur</keyword>
<organism evidence="5 6">
    <name type="scientific">Lentihominibacter hominis</name>
    <dbReference type="NCBI Taxonomy" id="2763645"/>
    <lineage>
        <taxon>Bacteria</taxon>
        <taxon>Bacillati</taxon>
        <taxon>Bacillota</taxon>
        <taxon>Clostridia</taxon>
        <taxon>Peptostreptococcales</taxon>
        <taxon>Anaerovoracaceae</taxon>
        <taxon>Lentihominibacter</taxon>
    </lineage>
</organism>
<dbReference type="PROSITE" id="PS51379">
    <property type="entry name" value="4FE4S_FER_2"/>
    <property type="match status" value="2"/>
</dbReference>
<dbReference type="InterPro" id="IPR017900">
    <property type="entry name" value="4Fe4S_Fe_S_CS"/>
</dbReference>
<dbReference type="Proteomes" id="UP000610862">
    <property type="component" value="Unassembled WGS sequence"/>
</dbReference>
<name>A0A926E830_9FIRM</name>
<dbReference type="PROSITE" id="PS00198">
    <property type="entry name" value="4FE4S_FER_1"/>
    <property type="match status" value="2"/>
</dbReference>